<protein>
    <submittedName>
        <fullName evidence="1">Uncharacterized protein</fullName>
    </submittedName>
</protein>
<dbReference type="AlphaFoldDB" id="A0A177CCQ1"/>
<name>A0A177CCQ1_9PLEO</name>
<reference evidence="1 2" key="1">
    <citation type="submission" date="2016-05" db="EMBL/GenBank/DDBJ databases">
        <title>Comparative analysis of secretome profiles of manganese(II)-oxidizing ascomycete fungi.</title>
        <authorList>
            <consortium name="DOE Joint Genome Institute"/>
            <person name="Zeiner C.A."/>
            <person name="Purvine S.O."/>
            <person name="Zink E.M."/>
            <person name="Wu S."/>
            <person name="Pasa-Tolic L."/>
            <person name="Chaput D.L."/>
            <person name="Haridas S."/>
            <person name="Grigoriev I.V."/>
            <person name="Santelli C.M."/>
            <person name="Hansel C.M."/>
        </authorList>
    </citation>
    <scope>NUCLEOTIDE SEQUENCE [LARGE SCALE GENOMIC DNA]</scope>
    <source>
        <strain evidence="1 2">AP3s5-JAC2a</strain>
    </source>
</reference>
<dbReference type="RefSeq" id="XP_018035027.1">
    <property type="nucleotide sequence ID" value="XM_018184216.1"/>
</dbReference>
<evidence type="ECO:0000313" key="2">
    <source>
        <dbReference type="Proteomes" id="UP000077069"/>
    </source>
</evidence>
<keyword evidence="2" id="KW-1185">Reference proteome</keyword>
<evidence type="ECO:0000313" key="1">
    <source>
        <dbReference type="EMBL" id="OAG04662.1"/>
    </source>
</evidence>
<dbReference type="Proteomes" id="UP000077069">
    <property type="component" value="Unassembled WGS sequence"/>
</dbReference>
<organism evidence="1 2">
    <name type="scientific">Paraphaeosphaeria sporulosa</name>
    <dbReference type="NCBI Taxonomy" id="1460663"/>
    <lineage>
        <taxon>Eukaryota</taxon>
        <taxon>Fungi</taxon>
        <taxon>Dikarya</taxon>
        <taxon>Ascomycota</taxon>
        <taxon>Pezizomycotina</taxon>
        <taxon>Dothideomycetes</taxon>
        <taxon>Pleosporomycetidae</taxon>
        <taxon>Pleosporales</taxon>
        <taxon>Massarineae</taxon>
        <taxon>Didymosphaeriaceae</taxon>
        <taxon>Paraphaeosphaeria</taxon>
    </lineage>
</organism>
<dbReference type="EMBL" id="KV441553">
    <property type="protein sequence ID" value="OAG04662.1"/>
    <property type="molecule type" value="Genomic_DNA"/>
</dbReference>
<proteinExistence type="predicted"/>
<dbReference type="GeneID" id="28767702"/>
<dbReference type="OrthoDB" id="10549357at2759"/>
<gene>
    <name evidence="1" type="ORF">CC84DRAFT_1246923</name>
</gene>
<sequence length="303" mass="33858">MPYHAPLRTASSLLPVYTALRAAQVPSLTYLFSLDEQIAHTELEELYARIVLLWQEMRGHYVEFCCLCADWCVGEVLGFVREVGESAKVWCAGVGNEWEDLGWSMEEERLISATSEVAACEEMSFCRITCISSEPVGQHFHYTKCLATHNKVLLSYYSQPAATFRMRVCVFVLGIAGLFISLSRSTPIRVPLSDDEPDALEKRSGTDGLWTWQKPQPVIGRYPDGRLICRIVTMTAGHTQGPCPPEVAPEAVAKLLHAQHCRQHCCMEDGAPCGENWHVHEGSAYKDKHTYTNGHGATIHDDD</sequence>
<dbReference type="InParanoid" id="A0A177CCQ1"/>
<accession>A0A177CCQ1</accession>